<organism evidence="5 6">
    <name type="scientific">Paenibacillus polymyxa</name>
    <name type="common">Bacillus polymyxa</name>
    <dbReference type="NCBI Taxonomy" id="1406"/>
    <lineage>
        <taxon>Bacteria</taxon>
        <taxon>Bacillati</taxon>
        <taxon>Bacillota</taxon>
        <taxon>Bacilli</taxon>
        <taxon>Bacillales</taxon>
        <taxon>Paenibacillaceae</taxon>
        <taxon>Paenibacillus</taxon>
    </lineage>
</organism>
<dbReference type="PANTHER" id="PTHR33204">
    <property type="entry name" value="TRANSCRIPTIONAL REGULATOR, MARR FAMILY"/>
    <property type="match status" value="1"/>
</dbReference>
<proteinExistence type="predicted"/>
<gene>
    <name evidence="5" type="ORF">QDS18_09180</name>
</gene>
<evidence type="ECO:0000259" key="4">
    <source>
        <dbReference type="PROSITE" id="PS51118"/>
    </source>
</evidence>
<evidence type="ECO:0000256" key="3">
    <source>
        <dbReference type="ARBA" id="ARBA00023163"/>
    </source>
</evidence>
<dbReference type="Proteomes" id="UP001229409">
    <property type="component" value="Unassembled WGS sequence"/>
</dbReference>
<feature type="domain" description="HTH hxlR-type" evidence="4">
    <location>
        <begin position="1"/>
        <end position="74"/>
    </location>
</feature>
<comment type="caution">
    <text evidence="5">The sequence shown here is derived from an EMBL/GenBank/DDBJ whole genome shotgun (WGS) entry which is preliminary data.</text>
</comment>
<name>A0AAP3ZWN4_PAEPO</name>
<dbReference type="Pfam" id="PF01638">
    <property type="entry name" value="HxlR"/>
    <property type="match status" value="1"/>
</dbReference>
<dbReference type="InterPro" id="IPR002577">
    <property type="entry name" value="HTH_HxlR"/>
</dbReference>
<protein>
    <submittedName>
        <fullName evidence="5">Winged helix-turn-helix transcriptional regulator</fullName>
    </submittedName>
</protein>
<dbReference type="GO" id="GO:0003677">
    <property type="term" value="F:DNA binding"/>
    <property type="evidence" value="ECO:0007669"/>
    <property type="project" value="UniProtKB-KW"/>
</dbReference>
<evidence type="ECO:0000256" key="2">
    <source>
        <dbReference type="ARBA" id="ARBA00023125"/>
    </source>
</evidence>
<keyword evidence="1" id="KW-0805">Transcription regulation</keyword>
<reference evidence="5" key="1">
    <citation type="submission" date="2023-04" db="EMBL/GenBank/DDBJ databases">
        <title>Uncovering the Secrets of Slow-Growing Bacteria in Tropical Savanna Soil through Cultivation and Genomic Analysis.</title>
        <authorList>
            <person name="Goncalves O.S."/>
            <person name="Santana M.F."/>
        </authorList>
    </citation>
    <scope>NUCLEOTIDE SEQUENCE</scope>
    <source>
        <strain evidence="5">ANTI</strain>
    </source>
</reference>
<dbReference type="RefSeq" id="WP_071558004.1">
    <property type="nucleotide sequence ID" value="NZ_CP011420.1"/>
</dbReference>
<dbReference type="SUPFAM" id="SSF46785">
    <property type="entry name" value="Winged helix' DNA-binding domain"/>
    <property type="match status" value="1"/>
</dbReference>
<sequence length="74" mass="8599">MSSNYELHRKISGTSQKVLSEALKELVTDSLVERTVYPEIPPKVCYKTTEYGMTLSLIFEVLHEWVKEHNNRSN</sequence>
<dbReference type="InterPro" id="IPR036388">
    <property type="entry name" value="WH-like_DNA-bd_sf"/>
</dbReference>
<dbReference type="EMBL" id="JARVWT010000003">
    <property type="protein sequence ID" value="MDH2331042.1"/>
    <property type="molecule type" value="Genomic_DNA"/>
</dbReference>
<keyword evidence="2" id="KW-0238">DNA-binding</keyword>
<dbReference type="PANTHER" id="PTHR33204:SF29">
    <property type="entry name" value="TRANSCRIPTIONAL REGULATOR"/>
    <property type="match status" value="1"/>
</dbReference>
<accession>A0AAP3ZWN4</accession>
<keyword evidence="3" id="KW-0804">Transcription</keyword>
<dbReference type="InterPro" id="IPR036390">
    <property type="entry name" value="WH_DNA-bd_sf"/>
</dbReference>
<dbReference type="Gene3D" id="1.10.10.10">
    <property type="entry name" value="Winged helix-like DNA-binding domain superfamily/Winged helix DNA-binding domain"/>
    <property type="match status" value="1"/>
</dbReference>
<dbReference type="AlphaFoldDB" id="A0AAP3ZWN4"/>
<dbReference type="PROSITE" id="PS51118">
    <property type="entry name" value="HTH_HXLR"/>
    <property type="match status" value="1"/>
</dbReference>
<evidence type="ECO:0000256" key="1">
    <source>
        <dbReference type="ARBA" id="ARBA00023015"/>
    </source>
</evidence>
<evidence type="ECO:0000313" key="5">
    <source>
        <dbReference type="EMBL" id="MDH2331042.1"/>
    </source>
</evidence>
<evidence type="ECO:0000313" key="6">
    <source>
        <dbReference type="Proteomes" id="UP001229409"/>
    </source>
</evidence>